<name>A0AA36N1L8_9DINO</name>
<sequence length="233" mass="25262">MGAATCACAGDDACRQCENAADAGVVDLPTVDWSSFLADESDQEEEGLPVTPRGLIILPPSDETHNIAWHDLEEPWPSRSQPLLALPGRHRVAESDKADHGTACPEAKGPAVWEEVDEDQLHALSNSQTRSELGSQSAPQSQEPTPRSADPSEGTMSCGNAQHEGTLHHISNYFLDAFAEDEDSDTSMGRRFRQSISAPPSTALPDRPVMPRQPPDPSQSGRRRCQANSLMLW</sequence>
<feature type="region of interest" description="Disordered" evidence="1">
    <location>
        <begin position="182"/>
        <end position="233"/>
    </location>
</feature>
<evidence type="ECO:0000313" key="2">
    <source>
        <dbReference type="EMBL" id="CAJ1388799.1"/>
    </source>
</evidence>
<dbReference type="EMBL" id="CAUJNA010001768">
    <property type="protein sequence ID" value="CAJ1388799.1"/>
    <property type="molecule type" value="Genomic_DNA"/>
</dbReference>
<feature type="region of interest" description="Disordered" evidence="1">
    <location>
        <begin position="127"/>
        <end position="162"/>
    </location>
</feature>
<dbReference type="Proteomes" id="UP001178507">
    <property type="component" value="Unassembled WGS sequence"/>
</dbReference>
<dbReference type="AlphaFoldDB" id="A0AA36N1L8"/>
<accession>A0AA36N1L8</accession>
<evidence type="ECO:0000313" key="3">
    <source>
        <dbReference type="Proteomes" id="UP001178507"/>
    </source>
</evidence>
<comment type="caution">
    <text evidence="2">The sequence shown here is derived from an EMBL/GenBank/DDBJ whole genome shotgun (WGS) entry which is preliminary data.</text>
</comment>
<proteinExistence type="predicted"/>
<evidence type="ECO:0000256" key="1">
    <source>
        <dbReference type="SAM" id="MobiDB-lite"/>
    </source>
</evidence>
<reference evidence="2" key="1">
    <citation type="submission" date="2023-08" db="EMBL/GenBank/DDBJ databases">
        <authorList>
            <person name="Chen Y."/>
            <person name="Shah S."/>
            <person name="Dougan E. K."/>
            <person name="Thang M."/>
            <person name="Chan C."/>
        </authorList>
    </citation>
    <scope>NUCLEOTIDE SEQUENCE</scope>
</reference>
<keyword evidence="3" id="KW-1185">Reference proteome</keyword>
<organism evidence="2 3">
    <name type="scientific">Effrenium voratum</name>
    <dbReference type="NCBI Taxonomy" id="2562239"/>
    <lineage>
        <taxon>Eukaryota</taxon>
        <taxon>Sar</taxon>
        <taxon>Alveolata</taxon>
        <taxon>Dinophyceae</taxon>
        <taxon>Suessiales</taxon>
        <taxon>Symbiodiniaceae</taxon>
        <taxon>Effrenium</taxon>
    </lineage>
</organism>
<feature type="compositionally biased region" description="Polar residues" evidence="1">
    <location>
        <begin position="127"/>
        <end position="145"/>
    </location>
</feature>
<gene>
    <name evidence="2" type="ORF">EVOR1521_LOCUS14587</name>
</gene>
<protein>
    <submittedName>
        <fullName evidence="2">Uncharacterized protein</fullName>
    </submittedName>
</protein>